<feature type="signal peptide" evidence="1">
    <location>
        <begin position="1"/>
        <end position="24"/>
    </location>
</feature>
<comment type="caution">
    <text evidence="3">The sequence shown here is derived from an EMBL/GenBank/DDBJ whole genome shotgun (WGS) entry which is preliminary data.</text>
</comment>
<evidence type="ECO:0000256" key="1">
    <source>
        <dbReference type="SAM" id="SignalP"/>
    </source>
</evidence>
<dbReference type="PANTHER" id="PTHR34315:SF1">
    <property type="entry name" value="INTRADIOL RING-CLEAVAGE DIOXYGENASES DOMAIN-CONTAINING PROTEIN-RELATED"/>
    <property type="match status" value="1"/>
</dbReference>
<evidence type="ECO:0000313" key="3">
    <source>
        <dbReference type="EMBL" id="KAE9153764.1"/>
    </source>
</evidence>
<dbReference type="InterPro" id="IPR000627">
    <property type="entry name" value="Intradiol_dOase_C"/>
</dbReference>
<sequence>MVKTSTFLAAAVFAACALPDSASGHQELTHRVLSTDQRKLFVQNTRRALEECSQSSTSRKLQERVVARRTEAIANLRQQRRQRPSSKLFDSDTAAVVEPELTEGPYYVSGELIRDDMRDSQKGVDMYIHVQVIDVSNCDPVKNMYVDFWHANATGVYSGVVASTNGNSNDQTNLNTNFLRGVVPTDEDGVAQMLSIFPGHYAGRTTHMHFIGNYGGTVLSNKTYSGASVSHVGQFFFDQDLITSVEKVTPYSTNTQTTTLNKNDNIFTEAAATGYDPIMTYALLGETVGEGRNQHFYDHLEFSF</sequence>
<keyword evidence="1" id="KW-0732">Signal</keyword>
<dbReference type="GO" id="GO:0016702">
    <property type="term" value="F:oxidoreductase activity, acting on single donors with incorporation of molecular oxygen, incorporation of two atoms of oxygen"/>
    <property type="evidence" value="ECO:0007669"/>
    <property type="project" value="InterPro"/>
</dbReference>
<name>A0A6A3UQA9_9STRA</name>
<protein>
    <recommendedName>
        <fullName evidence="2">Intradiol ring-cleavage dioxygenases domain-containing protein</fullName>
    </recommendedName>
</protein>
<dbReference type="PROSITE" id="PS51257">
    <property type="entry name" value="PROKAR_LIPOPROTEIN"/>
    <property type="match status" value="1"/>
</dbReference>
<dbReference type="GO" id="GO:0008199">
    <property type="term" value="F:ferric iron binding"/>
    <property type="evidence" value="ECO:0007669"/>
    <property type="project" value="InterPro"/>
</dbReference>
<dbReference type="AlphaFoldDB" id="A0A6A3UQA9"/>
<feature type="domain" description="Intradiol ring-cleavage dioxygenases" evidence="2">
    <location>
        <begin position="104"/>
        <end position="205"/>
    </location>
</feature>
<evidence type="ECO:0000313" key="4">
    <source>
        <dbReference type="Proteomes" id="UP000440732"/>
    </source>
</evidence>
<reference evidence="3 4" key="1">
    <citation type="submission" date="2018-08" db="EMBL/GenBank/DDBJ databases">
        <title>Genomic investigation of the strawberry pathogen Phytophthora fragariae indicates pathogenicity is determined by transcriptional variation in three key races.</title>
        <authorList>
            <person name="Adams T.M."/>
            <person name="Armitage A.D."/>
            <person name="Sobczyk M.K."/>
            <person name="Bates H.J."/>
            <person name="Dunwell J.M."/>
            <person name="Nellist C.F."/>
            <person name="Harrison R.J."/>
        </authorList>
    </citation>
    <scope>NUCLEOTIDE SEQUENCE [LARGE SCALE GENOMIC DNA]</scope>
    <source>
        <strain evidence="3 4">NOV-5</strain>
    </source>
</reference>
<dbReference type="Gene3D" id="2.60.130.10">
    <property type="entry name" value="Aromatic compound dioxygenase"/>
    <property type="match status" value="1"/>
</dbReference>
<proteinExistence type="predicted"/>
<dbReference type="CDD" id="cd03457">
    <property type="entry name" value="intradiol_dioxygenase_like"/>
    <property type="match status" value="1"/>
</dbReference>
<feature type="chain" id="PRO_5025412605" description="Intradiol ring-cleavage dioxygenases domain-containing protein" evidence="1">
    <location>
        <begin position="25"/>
        <end position="304"/>
    </location>
</feature>
<organism evidence="3 4">
    <name type="scientific">Phytophthora fragariae</name>
    <dbReference type="NCBI Taxonomy" id="53985"/>
    <lineage>
        <taxon>Eukaryota</taxon>
        <taxon>Sar</taxon>
        <taxon>Stramenopiles</taxon>
        <taxon>Oomycota</taxon>
        <taxon>Peronosporomycetes</taxon>
        <taxon>Peronosporales</taxon>
        <taxon>Peronosporaceae</taxon>
        <taxon>Phytophthora</taxon>
    </lineage>
</organism>
<evidence type="ECO:0000259" key="2">
    <source>
        <dbReference type="Pfam" id="PF00775"/>
    </source>
</evidence>
<dbReference type="Proteomes" id="UP000440732">
    <property type="component" value="Unassembled WGS sequence"/>
</dbReference>
<gene>
    <name evidence="3" type="ORF">PF006_g2126</name>
</gene>
<dbReference type="PANTHER" id="PTHR34315">
    <property type="match status" value="1"/>
</dbReference>
<dbReference type="EMBL" id="QXGA01000058">
    <property type="protein sequence ID" value="KAE9153764.1"/>
    <property type="molecule type" value="Genomic_DNA"/>
</dbReference>
<accession>A0A6A3UQA9</accession>
<dbReference type="Pfam" id="PF00775">
    <property type="entry name" value="Dioxygenase_C"/>
    <property type="match status" value="1"/>
</dbReference>
<dbReference type="InterPro" id="IPR015889">
    <property type="entry name" value="Intradiol_dOase_core"/>
</dbReference>
<dbReference type="SUPFAM" id="SSF49482">
    <property type="entry name" value="Aromatic compound dioxygenase"/>
    <property type="match status" value="1"/>
</dbReference>